<feature type="domain" description="Glycoside hydrolase family 3 N-terminal" evidence="8">
    <location>
        <begin position="142"/>
        <end position="430"/>
    </location>
</feature>
<dbReference type="RefSeq" id="WP_349181192.1">
    <property type="nucleotide sequence ID" value="NZ_JBBNGS010000001.1"/>
</dbReference>
<evidence type="ECO:0000256" key="5">
    <source>
        <dbReference type="ARBA" id="ARBA00022801"/>
    </source>
</evidence>
<dbReference type="Gene3D" id="3.40.50.1700">
    <property type="entry name" value="Glycoside hydrolase family 3 C-terminal domain"/>
    <property type="match status" value="1"/>
</dbReference>
<dbReference type="InterPro" id="IPR036962">
    <property type="entry name" value="Glyco_hydro_3_N_sf"/>
</dbReference>
<comment type="caution">
    <text evidence="9">The sequence shown here is derived from an EMBL/GenBank/DDBJ whole genome shotgun (WGS) entry which is preliminary data.</text>
</comment>
<name>A0ABV1IE39_9ACTN</name>
<comment type="catalytic activity">
    <reaction evidence="1">
        <text>Hydrolysis of terminal, non-reducing beta-D-glucosyl residues with release of beta-D-glucose.</text>
        <dbReference type="EC" id="3.2.1.21"/>
    </reaction>
</comment>
<evidence type="ECO:0000313" key="9">
    <source>
        <dbReference type="EMBL" id="MEQ2636836.1"/>
    </source>
</evidence>
<dbReference type="Pfam" id="PF00933">
    <property type="entry name" value="Glyco_hydro_3"/>
    <property type="match status" value="1"/>
</dbReference>
<evidence type="ECO:0000256" key="2">
    <source>
        <dbReference type="ARBA" id="ARBA00005336"/>
    </source>
</evidence>
<reference evidence="9 10" key="1">
    <citation type="submission" date="2024-04" db="EMBL/GenBank/DDBJ databases">
        <title>Human intestinal bacterial collection.</title>
        <authorList>
            <person name="Pauvert C."/>
            <person name="Hitch T.C.A."/>
            <person name="Clavel T."/>
        </authorList>
    </citation>
    <scope>NUCLEOTIDE SEQUENCE [LARGE SCALE GENOMIC DNA]</scope>
    <source>
        <strain evidence="9 10">CLA-AA-H197</strain>
    </source>
</reference>
<dbReference type="SUPFAM" id="SSF52279">
    <property type="entry name" value="Beta-D-glucan exohydrolase, C-terminal domain"/>
    <property type="match status" value="1"/>
</dbReference>
<keyword evidence="6" id="KW-0326">Glycosidase</keyword>
<evidence type="ECO:0000256" key="4">
    <source>
        <dbReference type="ARBA" id="ARBA00022729"/>
    </source>
</evidence>
<sequence length="811" mass="87295">MASITRRGFVAGSALSAGLVAALAGCNAAGSAADPLAAPAADKYPIDPDKEGAAAKYSTEEVRDGWTRVTNEGGATLGVMDTAKIIQVDGLAFKDLNGNGKLDLYEDWRQPADVRARALAEMMSSEECVNLMWHGGTQPMAMSGNAETEENAWLLAGSRAGVSRLASTKESYASDIQWINGVQETCENSTYGIPYMNSTDPYDTLGIPSTIGLTACMDKDLWRKAGMWTGRAWRATGVSCHLGPQVDLYTNPITKRLAGAETEDPALGRDFTAAFGGGMQSTWGDDEATDDLGWGKDSVGIMLKHYVGAGAIETGADDHNDQGKYNVFPGDNFNAHLVPFVDGGMHLDSKTGQMAAVMTNYGIPYDEDEKYGELVAGAYNKHNVSILRNAGWDGVVCTDWGVLKDGDKTWGVEALSQPERFEKMLEVGIDQIGGDFFTDDGNSGVALYAKDKGDDEALARVRDSARRVCTFMMNAGLFEQPYCEVSAASAIFSSEAAADFAAEVNDRCVVMLKNSGNAIAKDGMKGKPKVYIPQKYVAAVKSTFSTTPASIKACFDESVASEYFDVVTDHVTASEEPTEADVTRLSAEELADVEYAVVKVRNPQDAFGGFEGGKIAFVGDTGIPLQWHPVSLQYRPYTADGPNVRKVSLAGDILEDGTKQDRGHFGKSTHATNESDLDLVMDIKSKLPETAKLILVVDADHPMVFSEIEPYADAIVLGWDNITDEAFAHIIAGEVEPSGLLQFQMPASMDTVEAQDEDVPRDMECYVDADGNTYDFCFGLNWSGVIDDERTKTYKAAPLTGPETCEVKADK</sequence>
<dbReference type="PANTHER" id="PTHR30620">
    <property type="entry name" value="PERIPLASMIC BETA-GLUCOSIDASE-RELATED"/>
    <property type="match status" value="1"/>
</dbReference>
<dbReference type="PANTHER" id="PTHR30620:SF16">
    <property type="entry name" value="LYSOSOMAL BETA GLUCOSIDASE"/>
    <property type="match status" value="1"/>
</dbReference>
<evidence type="ECO:0000256" key="3">
    <source>
        <dbReference type="ARBA" id="ARBA00012744"/>
    </source>
</evidence>
<dbReference type="PROSITE" id="PS51318">
    <property type="entry name" value="TAT"/>
    <property type="match status" value="1"/>
</dbReference>
<keyword evidence="10" id="KW-1185">Reference proteome</keyword>
<dbReference type="GO" id="GO:0016787">
    <property type="term" value="F:hydrolase activity"/>
    <property type="evidence" value="ECO:0007669"/>
    <property type="project" value="UniProtKB-KW"/>
</dbReference>
<dbReference type="InterPro" id="IPR006311">
    <property type="entry name" value="TAT_signal"/>
</dbReference>
<dbReference type="EC" id="3.2.1.21" evidence="3"/>
<dbReference type="InterPro" id="IPR051915">
    <property type="entry name" value="Cellulose_Degrad_GH3"/>
</dbReference>
<evidence type="ECO:0000256" key="7">
    <source>
        <dbReference type="SAM" id="SignalP"/>
    </source>
</evidence>
<evidence type="ECO:0000256" key="6">
    <source>
        <dbReference type="ARBA" id="ARBA00023295"/>
    </source>
</evidence>
<keyword evidence="4 7" id="KW-0732">Signal</keyword>
<gene>
    <name evidence="9" type="ORF">AAAT05_00505</name>
</gene>
<proteinExistence type="inferred from homology"/>
<dbReference type="SUPFAM" id="SSF51445">
    <property type="entry name" value="(Trans)glycosidases"/>
    <property type="match status" value="1"/>
</dbReference>
<dbReference type="InterPro" id="IPR001764">
    <property type="entry name" value="Glyco_hydro_3_N"/>
</dbReference>
<evidence type="ECO:0000256" key="1">
    <source>
        <dbReference type="ARBA" id="ARBA00000448"/>
    </source>
</evidence>
<accession>A0ABV1IE39</accession>
<keyword evidence="5 9" id="KW-0378">Hydrolase</keyword>
<feature type="chain" id="PRO_5047182687" description="beta-glucosidase" evidence="7">
    <location>
        <begin position="33"/>
        <end position="811"/>
    </location>
</feature>
<dbReference type="PROSITE" id="PS51257">
    <property type="entry name" value="PROKAR_LIPOPROTEIN"/>
    <property type="match status" value="1"/>
</dbReference>
<evidence type="ECO:0000313" key="10">
    <source>
        <dbReference type="Proteomes" id="UP001478817"/>
    </source>
</evidence>
<organism evidence="9 10">
    <name type="scientific">Paratractidigestivibacter faecalis</name>
    <dbReference type="NCBI Taxonomy" id="2292441"/>
    <lineage>
        <taxon>Bacteria</taxon>
        <taxon>Bacillati</taxon>
        <taxon>Actinomycetota</taxon>
        <taxon>Coriobacteriia</taxon>
        <taxon>Coriobacteriales</taxon>
        <taxon>Atopobiaceae</taxon>
        <taxon>Paratractidigestivibacter</taxon>
    </lineage>
</organism>
<dbReference type="InterPro" id="IPR036881">
    <property type="entry name" value="Glyco_hydro_3_C_sf"/>
</dbReference>
<protein>
    <recommendedName>
        <fullName evidence="3">beta-glucosidase</fullName>
        <ecNumber evidence="3">3.2.1.21</ecNumber>
    </recommendedName>
</protein>
<dbReference type="Gene3D" id="3.20.20.300">
    <property type="entry name" value="Glycoside hydrolase, family 3, N-terminal domain"/>
    <property type="match status" value="1"/>
</dbReference>
<dbReference type="Proteomes" id="UP001478817">
    <property type="component" value="Unassembled WGS sequence"/>
</dbReference>
<dbReference type="InterPro" id="IPR017853">
    <property type="entry name" value="GH"/>
</dbReference>
<comment type="similarity">
    <text evidence="2">Belongs to the glycosyl hydrolase 3 family.</text>
</comment>
<evidence type="ECO:0000259" key="8">
    <source>
        <dbReference type="Pfam" id="PF00933"/>
    </source>
</evidence>
<dbReference type="EMBL" id="JBBNGS010000001">
    <property type="protein sequence ID" value="MEQ2636836.1"/>
    <property type="molecule type" value="Genomic_DNA"/>
</dbReference>
<feature type="signal peptide" evidence="7">
    <location>
        <begin position="1"/>
        <end position="32"/>
    </location>
</feature>